<gene>
    <name evidence="2" type="ORF">J2Z66_000454</name>
</gene>
<reference evidence="2 3" key="1">
    <citation type="submission" date="2021-03" db="EMBL/GenBank/DDBJ databases">
        <title>Genomic Encyclopedia of Type Strains, Phase IV (KMG-IV): sequencing the most valuable type-strain genomes for metagenomic binning, comparative biology and taxonomic classification.</title>
        <authorList>
            <person name="Goeker M."/>
        </authorList>
    </citation>
    <scope>NUCLEOTIDE SEQUENCE [LARGE SCALE GENOMIC DNA]</scope>
    <source>
        <strain evidence="2 3">DSM 26048</strain>
    </source>
</reference>
<keyword evidence="1" id="KW-1133">Transmembrane helix</keyword>
<dbReference type="Gene3D" id="2.160.20.10">
    <property type="entry name" value="Single-stranded right-handed beta-helix, Pectin lyase-like"/>
    <property type="match status" value="1"/>
</dbReference>
<dbReference type="InterPro" id="IPR012334">
    <property type="entry name" value="Pectin_lyas_fold"/>
</dbReference>
<keyword evidence="1" id="KW-0472">Membrane</keyword>
<dbReference type="NCBIfam" id="TIGR01409">
    <property type="entry name" value="TAT_signal_seq"/>
    <property type="match status" value="1"/>
</dbReference>
<dbReference type="EMBL" id="JAGGLB010000001">
    <property type="protein sequence ID" value="MBP1988859.1"/>
    <property type="molecule type" value="Genomic_DNA"/>
</dbReference>
<dbReference type="RefSeq" id="WP_209969376.1">
    <property type="nucleotide sequence ID" value="NZ_JAGGLB010000001.1"/>
</dbReference>
<sequence>MSEKSGEIQCKQSGTEGAAVARENLISRRKLLSTLSIAGAALAAGSVLPGAAWAEGLEGNDRERNKLKDLLDASFCLAITIAELRALINPLAHSVYFVKDKGKEGNFYYDTLDTTTEDDAALTIVSASGARFKRYIGDQLNPKWFGAVGDGITDDTDAFNNTIKAGLSSGIRKMSVPTAKYKITGTILVPASYEIELNWSVIEGAGIGINNIFETAYADNGDIISNIGVPGDNQPYRVICTIIRNATIMNCNKAFNLWNFNEASELSNFYFYDCTWAVYAARCWYSRFVNMLSRGTANDAANAVYYFGQFVNVQKIDSLFAVGRKLGFEFAGGADGLLIQNCSAEGCVDGLKLTSECNVMTIDTCYFEAISGVAIDLGSSAKRGMRIDNNWFYEVNVACVSAAGLTNGYFGPNNRLASGNCIVDFAEHTTNQVTVEISQLYSMLGTNQPPAIPDNFKLGSKVNVRFIQYLNQDSSGHAYSKAEVHNGLIPFLYSGNSGSSAGQVPFCTVSKSNEENFTIHVDTKIVFQNKTSLVAFHLTIDDNNGSYRLQGIIFGDMANDFGTSGKSIAAVNNNGYLRLSISEFNHPNGMYSCEGIVRIV</sequence>
<name>A0ABS4IQH4_9BACL</name>
<keyword evidence="3" id="KW-1185">Reference proteome</keyword>
<evidence type="ECO:0000313" key="2">
    <source>
        <dbReference type="EMBL" id="MBP1988859.1"/>
    </source>
</evidence>
<evidence type="ECO:0000256" key="1">
    <source>
        <dbReference type="SAM" id="Phobius"/>
    </source>
</evidence>
<dbReference type="SUPFAM" id="SSF51126">
    <property type="entry name" value="Pectin lyase-like"/>
    <property type="match status" value="1"/>
</dbReference>
<dbReference type="InterPro" id="IPR019546">
    <property type="entry name" value="TAT_signal_bac_arc"/>
</dbReference>
<proteinExistence type="predicted"/>
<feature type="transmembrane region" description="Helical" evidence="1">
    <location>
        <begin position="31"/>
        <end position="54"/>
    </location>
</feature>
<organism evidence="2 3">
    <name type="scientific">Paenibacillus eucommiae</name>
    <dbReference type="NCBI Taxonomy" id="1355755"/>
    <lineage>
        <taxon>Bacteria</taxon>
        <taxon>Bacillati</taxon>
        <taxon>Bacillota</taxon>
        <taxon>Bacilli</taxon>
        <taxon>Bacillales</taxon>
        <taxon>Paenibacillaceae</taxon>
        <taxon>Paenibacillus</taxon>
    </lineage>
</organism>
<keyword evidence="1" id="KW-0812">Transmembrane</keyword>
<evidence type="ECO:0008006" key="4">
    <source>
        <dbReference type="Google" id="ProtNLM"/>
    </source>
</evidence>
<accession>A0ABS4IQH4</accession>
<dbReference type="Proteomes" id="UP001519287">
    <property type="component" value="Unassembled WGS sequence"/>
</dbReference>
<protein>
    <recommendedName>
        <fullName evidence="4">Pectate lyase superfamily protein domain-containing protein</fullName>
    </recommendedName>
</protein>
<dbReference type="InterPro" id="IPR006311">
    <property type="entry name" value="TAT_signal"/>
</dbReference>
<comment type="caution">
    <text evidence="2">The sequence shown here is derived from an EMBL/GenBank/DDBJ whole genome shotgun (WGS) entry which is preliminary data.</text>
</comment>
<dbReference type="PROSITE" id="PS51318">
    <property type="entry name" value="TAT"/>
    <property type="match status" value="1"/>
</dbReference>
<dbReference type="InterPro" id="IPR011050">
    <property type="entry name" value="Pectin_lyase_fold/virulence"/>
</dbReference>
<evidence type="ECO:0000313" key="3">
    <source>
        <dbReference type="Proteomes" id="UP001519287"/>
    </source>
</evidence>